<organism evidence="1 2">
    <name type="scientific">Blumeria hordei</name>
    <name type="common">Barley powdery mildew</name>
    <name type="synonym">Blumeria graminis f. sp. hordei</name>
    <dbReference type="NCBI Taxonomy" id="2867405"/>
    <lineage>
        <taxon>Eukaryota</taxon>
        <taxon>Fungi</taxon>
        <taxon>Dikarya</taxon>
        <taxon>Ascomycota</taxon>
        <taxon>Pezizomycotina</taxon>
        <taxon>Leotiomycetes</taxon>
        <taxon>Erysiphales</taxon>
        <taxon>Erysiphaceae</taxon>
        <taxon>Blumeria</taxon>
    </lineage>
</organism>
<dbReference type="AlphaFoldDB" id="A0A383ULH7"/>
<dbReference type="Proteomes" id="UP000275772">
    <property type="component" value="Unassembled WGS sequence"/>
</dbReference>
<sequence>MIKDSFKSTDGCSRRNANFSTFSFPKLGDDKIHAAQNFHSRLTAGLSSKMQHLFGAIISAIFLTCVPAQSTSLSTSPGRFREDAVVGGEDVVFVEGVQFVRKPRLDSLPQQVAT</sequence>
<accession>A0A383ULH7</accession>
<dbReference type="EMBL" id="UNSH01000036">
    <property type="protein sequence ID" value="SZF01151.1"/>
    <property type="molecule type" value="Genomic_DNA"/>
</dbReference>
<protein>
    <submittedName>
        <fullName evidence="1">Uncharacterized protein</fullName>
    </submittedName>
</protein>
<dbReference type="VEuPathDB" id="FungiDB:BLGHR1_11907"/>
<proteinExistence type="predicted"/>
<evidence type="ECO:0000313" key="2">
    <source>
        <dbReference type="Proteomes" id="UP000275772"/>
    </source>
</evidence>
<gene>
    <name evidence="1" type="ORF">BLGHR1_11907</name>
</gene>
<name>A0A383ULH7_BLUHO</name>
<reference evidence="1 2" key="1">
    <citation type="submission" date="2017-11" db="EMBL/GenBank/DDBJ databases">
        <authorList>
            <person name="Kracher B."/>
        </authorList>
    </citation>
    <scope>NUCLEOTIDE SEQUENCE [LARGE SCALE GENOMIC DNA]</scope>
    <source>
        <strain evidence="1 2">RACE1</strain>
    </source>
</reference>
<evidence type="ECO:0000313" key="1">
    <source>
        <dbReference type="EMBL" id="SZF01151.1"/>
    </source>
</evidence>